<organism evidence="1 2">
    <name type="scientific">Candidatus Desantisbacteria bacterium CG07_land_8_20_14_0_80_39_15</name>
    <dbReference type="NCBI Taxonomy" id="1974549"/>
    <lineage>
        <taxon>Bacteria</taxon>
        <taxon>Candidatus Desantisiibacteriota</taxon>
    </lineage>
</organism>
<dbReference type="Gene3D" id="2.60.40.1190">
    <property type="match status" value="1"/>
</dbReference>
<dbReference type="AlphaFoldDB" id="A0A2M6ZF74"/>
<accession>A0A2M6ZF74</accession>
<proteinExistence type="predicted"/>
<dbReference type="EMBL" id="PEWN01000109">
    <property type="protein sequence ID" value="PIU50995.1"/>
    <property type="molecule type" value="Genomic_DNA"/>
</dbReference>
<reference evidence="2" key="1">
    <citation type="submission" date="2017-09" db="EMBL/GenBank/DDBJ databases">
        <title>Depth-based differentiation of microbial function through sediment-hosted aquifers and enrichment of novel symbionts in the deep terrestrial subsurface.</title>
        <authorList>
            <person name="Probst A.J."/>
            <person name="Ladd B."/>
            <person name="Jarett J.K."/>
            <person name="Geller-Mcgrath D.E."/>
            <person name="Sieber C.M.K."/>
            <person name="Emerson J.B."/>
            <person name="Anantharaman K."/>
            <person name="Thomas B.C."/>
            <person name="Malmstrom R."/>
            <person name="Stieglmeier M."/>
            <person name="Klingl A."/>
            <person name="Woyke T."/>
            <person name="Ryan C.M."/>
            <person name="Banfield J.F."/>
        </authorList>
    </citation>
    <scope>NUCLEOTIDE SEQUENCE [LARGE SCALE GENOMIC DNA]</scope>
</reference>
<name>A0A2M6ZF74_9BACT</name>
<protein>
    <submittedName>
        <fullName evidence="1">Uncharacterized protein</fullName>
    </submittedName>
</protein>
<sequence length="59" mass="6838">MAIPFVSFAEKKPNSGSRWKVNFTRQRQSGKEKNKEISGWRFTAGNNLSPDKFGFLLFR</sequence>
<gene>
    <name evidence="1" type="ORF">COS91_06815</name>
</gene>
<dbReference type="Proteomes" id="UP000229227">
    <property type="component" value="Unassembled WGS sequence"/>
</dbReference>
<comment type="caution">
    <text evidence="1">The sequence shown here is derived from an EMBL/GenBank/DDBJ whole genome shotgun (WGS) entry which is preliminary data.</text>
</comment>
<evidence type="ECO:0000313" key="2">
    <source>
        <dbReference type="Proteomes" id="UP000229227"/>
    </source>
</evidence>
<evidence type="ECO:0000313" key="1">
    <source>
        <dbReference type="EMBL" id="PIU50995.1"/>
    </source>
</evidence>